<feature type="compositionally biased region" description="Basic and acidic residues" evidence="1">
    <location>
        <begin position="291"/>
        <end position="310"/>
    </location>
</feature>
<feature type="region of interest" description="Disordered" evidence="1">
    <location>
        <begin position="100"/>
        <end position="124"/>
    </location>
</feature>
<dbReference type="SUPFAM" id="SSF82708">
    <property type="entry name" value="R3H domain"/>
    <property type="match status" value="1"/>
</dbReference>
<feature type="domain" description="R3H-associated N-terminal" evidence="2">
    <location>
        <begin position="107"/>
        <end position="228"/>
    </location>
</feature>
<dbReference type="Proteomes" id="UP001287356">
    <property type="component" value="Unassembled WGS sequence"/>
</dbReference>
<dbReference type="InterPro" id="IPR036867">
    <property type="entry name" value="R3H_dom_sf"/>
</dbReference>
<name>A0AAE0KL97_9PEZI</name>
<reference evidence="3" key="2">
    <citation type="submission" date="2023-06" db="EMBL/GenBank/DDBJ databases">
        <authorList>
            <consortium name="Lawrence Berkeley National Laboratory"/>
            <person name="Haridas S."/>
            <person name="Hensen N."/>
            <person name="Bonometti L."/>
            <person name="Westerberg I."/>
            <person name="Brannstrom I.O."/>
            <person name="Guillou S."/>
            <person name="Cros-Aarteil S."/>
            <person name="Calhoun S."/>
            <person name="Kuo A."/>
            <person name="Mondo S."/>
            <person name="Pangilinan J."/>
            <person name="Riley R."/>
            <person name="Labutti K."/>
            <person name="Andreopoulos B."/>
            <person name="Lipzen A."/>
            <person name="Chen C."/>
            <person name="Yanf M."/>
            <person name="Daum C."/>
            <person name="Ng V."/>
            <person name="Clum A."/>
            <person name="Steindorff A."/>
            <person name="Ohm R."/>
            <person name="Martin F."/>
            <person name="Silar P."/>
            <person name="Natvig D."/>
            <person name="Lalanne C."/>
            <person name="Gautier V."/>
            <person name="Ament-Velasquez S.L."/>
            <person name="Kruys A."/>
            <person name="Hutchinson M.I."/>
            <person name="Powell A.J."/>
            <person name="Barry K."/>
            <person name="Miller A.N."/>
            <person name="Grigoriev I.V."/>
            <person name="Debuchy R."/>
            <person name="Gladieux P."/>
            <person name="Thoren M.H."/>
            <person name="Johannesson H."/>
        </authorList>
    </citation>
    <scope>NUCLEOTIDE SEQUENCE</scope>
    <source>
        <strain evidence="3">CBS 958.72</strain>
    </source>
</reference>
<dbReference type="CDD" id="cd02325">
    <property type="entry name" value="R3H"/>
    <property type="match status" value="1"/>
</dbReference>
<dbReference type="Pfam" id="PF13902">
    <property type="entry name" value="R3H-assoc"/>
    <property type="match status" value="1"/>
</dbReference>
<gene>
    <name evidence="3" type="ORF">B0T24DRAFT_545203</name>
</gene>
<keyword evidence="4" id="KW-1185">Reference proteome</keyword>
<evidence type="ECO:0000259" key="2">
    <source>
        <dbReference type="Pfam" id="PF13902"/>
    </source>
</evidence>
<comment type="caution">
    <text evidence="3">The sequence shown here is derived from an EMBL/GenBank/DDBJ whole genome shotgun (WGS) entry which is preliminary data.</text>
</comment>
<sequence>MAVTNLPPSSSDDEDIDVQTQHQHQHQHQHSFSEVSDASTVTADIGSWTVAALESLRIAPSRRNGSVLSIPLDDEVGGASARSEAPATRMKLRNVAIDAAARRPAAPARRETQALKGKEGSRHRRRWENDHLLHVPNVQPPLPSDFEVRPTHPVHGTVPYELAKFWDKGLRERVEERKAAFAAHRKKATLATAVAAGTGTGTGIGTTEAAVPPDVGKVPRDLRAKAKRTPAVKSWLRVLEEPVRQFMVDRGLVARPAPEPEVEAVAAESESETDSSDEEIVFVGRNGTTMRDGKPVRDDTAETRDEDVSGKMKKAQQQRSEQDQQDQQDAKSPGMLLDTLGEDESGTSFKRWLSHLISEYYGLDSKSVTVGNPARRVVYVGIKQLSSPHHRRGHPLSILSALPPPLWEMF</sequence>
<evidence type="ECO:0000256" key="1">
    <source>
        <dbReference type="SAM" id="MobiDB-lite"/>
    </source>
</evidence>
<feature type="region of interest" description="Disordered" evidence="1">
    <location>
        <begin position="260"/>
        <end position="342"/>
    </location>
</feature>
<feature type="region of interest" description="Disordered" evidence="1">
    <location>
        <begin position="1"/>
        <end position="39"/>
    </location>
</feature>
<dbReference type="InterPro" id="IPR025952">
    <property type="entry name" value="R3H-assoc_dom"/>
</dbReference>
<feature type="compositionally biased region" description="Basic and acidic residues" evidence="1">
    <location>
        <begin position="108"/>
        <end position="120"/>
    </location>
</feature>
<evidence type="ECO:0000313" key="3">
    <source>
        <dbReference type="EMBL" id="KAK3378744.1"/>
    </source>
</evidence>
<organism evidence="3 4">
    <name type="scientific">Lasiosphaeria ovina</name>
    <dbReference type="NCBI Taxonomy" id="92902"/>
    <lineage>
        <taxon>Eukaryota</taxon>
        <taxon>Fungi</taxon>
        <taxon>Dikarya</taxon>
        <taxon>Ascomycota</taxon>
        <taxon>Pezizomycotina</taxon>
        <taxon>Sordariomycetes</taxon>
        <taxon>Sordariomycetidae</taxon>
        <taxon>Sordariales</taxon>
        <taxon>Lasiosphaeriaceae</taxon>
        <taxon>Lasiosphaeria</taxon>
    </lineage>
</organism>
<dbReference type="EMBL" id="JAULSN010000002">
    <property type="protein sequence ID" value="KAK3378744.1"/>
    <property type="molecule type" value="Genomic_DNA"/>
</dbReference>
<feature type="compositionally biased region" description="Polar residues" evidence="1">
    <location>
        <begin position="1"/>
        <end position="10"/>
    </location>
</feature>
<reference evidence="3" key="1">
    <citation type="journal article" date="2023" name="Mol. Phylogenet. Evol.">
        <title>Genome-scale phylogeny and comparative genomics of the fungal order Sordariales.</title>
        <authorList>
            <person name="Hensen N."/>
            <person name="Bonometti L."/>
            <person name="Westerberg I."/>
            <person name="Brannstrom I.O."/>
            <person name="Guillou S."/>
            <person name="Cros-Aarteil S."/>
            <person name="Calhoun S."/>
            <person name="Haridas S."/>
            <person name="Kuo A."/>
            <person name="Mondo S."/>
            <person name="Pangilinan J."/>
            <person name="Riley R."/>
            <person name="LaButti K."/>
            <person name="Andreopoulos B."/>
            <person name="Lipzen A."/>
            <person name="Chen C."/>
            <person name="Yan M."/>
            <person name="Daum C."/>
            <person name="Ng V."/>
            <person name="Clum A."/>
            <person name="Steindorff A."/>
            <person name="Ohm R.A."/>
            <person name="Martin F."/>
            <person name="Silar P."/>
            <person name="Natvig D.O."/>
            <person name="Lalanne C."/>
            <person name="Gautier V."/>
            <person name="Ament-Velasquez S.L."/>
            <person name="Kruys A."/>
            <person name="Hutchinson M.I."/>
            <person name="Powell A.J."/>
            <person name="Barry K."/>
            <person name="Miller A.N."/>
            <person name="Grigoriev I.V."/>
            <person name="Debuchy R."/>
            <person name="Gladieux P."/>
            <person name="Hiltunen Thoren M."/>
            <person name="Johannesson H."/>
        </authorList>
    </citation>
    <scope>NUCLEOTIDE SEQUENCE</scope>
    <source>
        <strain evidence="3">CBS 958.72</strain>
    </source>
</reference>
<protein>
    <submittedName>
        <fullName evidence="3">R3H-associated N-terminal domain-containing protein</fullName>
    </submittedName>
</protein>
<dbReference type="GO" id="GO:0003676">
    <property type="term" value="F:nucleic acid binding"/>
    <property type="evidence" value="ECO:0007669"/>
    <property type="project" value="InterPro"/>
</dbReference>
<proteinExistence type="predicted"/>
<evidence type="ECO:0000313" key="4">
    <source>
        <dbReference type="Proteomes" id="UP001287356"/>
    </source>
</evidence>
<accession>A0AAE0KL97</accession>
<feature type="compositionally biased region" description="Acidic residues" evidence="1">
    <location>
        <begin position="269"/>
        <end position="280"/>
    </location>
</feature>
<dbReference type="AlphaFoldDB" id="A0AAE0KL97"/>